<dbReference type="Proteomes" id="UP000637423">
    <property type="component" value="Unassembled WGS sequence"/>
</dbReference>
<keyword evidence="2" id="KW-0560">Oxidoreductase</keyword>
<evidence type="ECO:0000313" key="2">
    <source>
        <dbReference type="EMBL" id="GGC68794.1"/>
    </source>
</evidence>
<organism evidence="2 3">
    <name type="scientific">Undibacterium terreum</name>
    <dbReference type="NCBI Taxonomy" id="1224302"/>
    <lineage>
        <taxon>Bacteria</taxon>
        <taxon>Pseudomonadati</taxon>
        <taxon>Pseudomonadota</taxon>
        <taxon>Betaproteobacteria</taxon>
        <taxon>Burkholderiales</taxon>
        <taxon>Oxalobacteraceae</taxon>
        <taxon>Undibacterium</taxon>
    </lineage>
</organism>
<reference evidence="2" key="2">
    <citation type="submission" date="2020-09" db="EMBL/GenBank/DDBJ databases">
        <authorList>
            <person name="Sun Q."/>
            <person name="Zhou Y."/>
        </authorList>
    </citation>
    <scope>NUCLEOTIDE SEQUENCE</scope>
    <source>
        <strain evidence="2">CGMCC 1.10998</strain>
    </source>
</reference>
<dbReference type="PROSITE" id="PS51725">
    <property type="entry name" value="ABM"/>
    <property type="match status" value="1"/>
</dbReference>
<comment type="caution">
    <text evidence="2">The sequence shown here is derived from an EMBL/GenBank/DDBJ whole genome shotgun (WGS) entry which is preliminary data.</text>
</comment>
<dbReference type="SUPFAM" id="SSF54909">
    <property type="entry name" value="Dimeric alpha+beta barrel"/>
    <property type="match status" value="1"/>
</dbReference>
<dbReference type="InterPro" id="IPR007138">
    <property type="entry name" value="ABM_dom"/>
</dbReference>
<name>A0A916UCP5_9BURK</name>
<dbReference type="InterPro" id="IPR050744">
    <property type="entry name" value="AI-2_Isomerase_LsrG"/>
</dbReference>
<dbReference type="Gene3D" id="3.30.70.100">
    <property type="match status" value="1"/>
</dbReference>
<protein>
    <submittedName>
        <fullName evidence="2">Antibiotic biosynthesis monooxygenase</fullName>
    </submittedName>
</protein>
<evidence type="ECO:0000259" key="1">
    <source>
        <dbReference type="PROSITE" id="PS51725"/>
    </source>
</evidence>
<feature type="domain" description="ABM" evidence="1">
    <location>
        <begin position="3"/>
        <end position="92"/>
    </location>
</feature>
<gene>
    <name evidence="2" type="ORF">GCM10011396_14760</name>
</gene>
<dbReference type="PANTHER" id="PTHR33336">
    <property type="entry name" value="QUINOL MONOOXYGENASE YGIN-RELATED"/>
    <property type="match status" value="1"/>
</dbReference>
<keyword evidence="3" id="KW-1185">Reference proteome</keyword>
<dbReference type="RefSeq" id="WP_188565268.1">
    <property type="nucleotide sequence ID" value="NZ_BMED01000001.1"/>
</dbReference>
<dbReference type="GO" id="GO:0004497">
    <property type="term" value="F:monooxygenase activity"/>
    <property type="evidence" value="ECO:0007669"/>
    <property type="project" value="UniProtKB-KW"/>
</dbReference>
<proteinExistence type="predicted"/>
<dbReference type="Pfam" id="PF03992">
    <property type="entry name" value="ABM"/>
    <property type="match status" value="1"/>
</dbReference>
<evidence type="ECO:0000313" key="3">
    <source>
        <dbReference type="Proteomes" id="UP000637423"/>
    </source>
</evidence>
<dbReference type="InterPro" id="IPR011008">
    <property type="entry name" value="Dimeric_a/b-barrel"/>
</dbReference>
<sequence>MPITKIMFVRAKSGYEETLGSLLLTLVQPSRLESACLGYDLHRATEDPALWFIYQNWNSEEAFNAYMKKAVVRACLRDARHMVEASMNLHPFKMVSQPASSYIDNDHALAA</sequence>
<accession>A0A916UCP5</accession>
<dbReference type="AlphaFoldDB" id="A0A916UCP5"/>
<dbReference type="GO" id="GO:0005829">
    <property type="term" value="C:cytosol"/>
    <property type="evidence" value="ECO:0007669"/>
    <property type="project" value="TreeGrafter"/>
</dbReference>
<reference evidence="2" key="1">
    <citation type="journal article" date="2014" name="Int. J. Syst. Evol. Microbiol.">
        <title>Complete genome sequence of Corynebacterium casei LMG S-19264T (=DSM 44701T), isolated from a smear-ripened cheese.</title>
        <authorList>
            <consortium name="US DOE Joint Genome Institute (JGI-PGF)"/>
            <person name="Walter F."/>
            <person name="Albersmeier A."/>
            <person name="Kalinowski J."/>
            <person name="Ruckert C."/>
        </authorList>
    </citation>
    <scope>NUCLEOTIDE SEQUENCE</scope>
    <source>
        <strain evidence="2">CGMCC 1.10998</strain>
    </source>
</reference>
<keyword evidence="2" id="KW-0503">Monooxygenase</keyword>
<dbReference type="EMBL" id="BMED01000001">
    <property type="protein sequence ID" value="GGC68794.1"/>
    <property type="molecule type" value="Genomic_DNA"/>
</dbReference>
<dbReference type="PANTHER" id="PTHR33336:SF3">
    <property type="entry name" value="ABM DOMAIN-CONTAINING PROTEIN"/>
    <property type="match status" value="1"/>
</dbReference>